<proteinExistence type="predicted"/>
<evidence type="ECO:0008006" key="3">
    <source>
        <dbReference type="Google" id="ProtNLM"/>
    </source>
</evidence>
<sequence>MSDYTSTRDGFQRAMEWSLTGPADECMAFVEGVSTPSFYHIMNGQRLEFDQYVDGVKEWRGKVSDYKPTVHEFLRDGDRLAAHMDGTLKVDGADVCFESFMFAKVDKESGKMEWLVERSVWGAVGAPPEHGVN</sequence>
<name>A0A8H4PWG4_9HYPO</name>
<dbReference type="SUPFAM" id="SSF54427">
    <property type="entry name" value="NTF2-like"/>
    <property type="match status" value="1"/>
</dbReference>
<protein>
    <recommendedName>
        <fullName evidence="3">SnoaL-like domain-containing protein</fullName>
    </recommendedName>
</protein>
<reference evidence="1 2" key="1">
    <citation type="journal article" date="2020" name="Genome Biol. Evol.">
        <title>A new high-quality draft genome assembly of the Chinese cordyceps Ophiocordyceps sinensis.</title>
        <authorList>
            <person name="Shu R."/>
            <person name="Zhang J."/>
            <person name="Meng Q."/>
            <person name="Zhang H."/>
            <person name="Zhou G."/>
            <person name="Li M."/>
            <person name="Wu P."/>
            <person name="Zhao Y."/>
            <person name="Chen C."/>
            <person name="Qin Q."/>
        </authorList>
    </citation>
    <scope>NUCLEOTIDE SEQUENCE [LARGE SCALE GENOMIC DNA]</scope>
    <source>
        <strain evidence="1 2">IOZ07</strain>
    </source>
</reference>
<dbReference type="Proteomes" id="UP000557566">
    <property type="component" value="Unassembled WGS sequence"/>
</dbReference>
<evidence type="ECO:0000313" key="2">
    <source>
        <dbReference type="Proteomes" id="UP000557566"/>
    </source>
</evidence>
<organism evidence="1 2">
    <name type="scientific">Ophiocordyceps sinensis</name>
    <dbReference type="NCBI Taxonomy" id="72228"/>
    <lineage>
        <taxon>Eukaryota</taxon>
        <taxon>Fungi</taxon>
        <taxon>Dikarya</taxon>
        <taxon>Ascomycota</taxon>
        <taxon>Pezizomycotina</taxon>
        <taxon>Sordariomycetes</taxon>
        <taxon>Hypocreomycetidae</taxon>
        <taxon>Hypocreales</taxon>
        <taxon>Ophiocordycipitaceae</taxon>
        <taxon>Ophiocordyceps</taxon>
    </lineage>
</organism>
<dbReference type="InterPro" id="IPR032710">
    <property type="entry name" value="NTF2-like_dom_sf"/>
</dbReference>
<evidence type="ECO:0000313" key="1">
    <source>
        <dbReference type="EMBL" id="KAF4511734.1"/>
    </source>
</evidence>
<gene>
    <name evidence="1" type="ORF">G6O67_003506</name>
</gene>
<dbReference type="EMBL" id="JAAVMX010000003">
    <property type="protein sequence ID" value="KAF4511734.1"/>
    <property type="molecule type" value="Genomic_DNA"/>
</dbReference>
<keyword evidence="2" id="KW-1185">Reference proteome</keyword>
<accession>A0A8H4PWG4</accession>
<dbReference type="AlphaFoldDB" id="A0A8H4PWG4"/>
<comment type="caution">
    <text evidence="1">The sequence shown here is derived from an EMBL/GenBank/DDBJ whole genome shotgun (WGS) entry which is preliminary data.</text>
</comment>
<dbReference type="OrthoDB" id="2947043at2759"/>